<name>A0ABV1JEH3_9ACTN</name>
<evidence type="ECO:0000259" key="8">
    <source>
        <dbReference type="PROSITE" id="PS51918"/>
    </source>
</evidence>
<dbReference type="SFLD" id="SFLDS00029">
    <property type="entry name" value="Radical_SAM"/>
    <property type="match status" value="1"/>
</dbReference>
<dbReference type="NCBIfam" id="TIGR00238">
    <property type="entry name" value="KamA family radical SAM protein"/>
    <property type="match status" value="1"/>
</dbReference>
<evidence type="ECO:0000256" key="2">
    <source>
        <dbReference type="ARBA" id="ARBA00022485"/>
    </source>
</evidence>
<dbReference type="PIRSF" id="PIRSF004911">
    <property type="entry name" value="DUF160"/>
    <property type="match status" value="1"/>
</dbReference>
<evidence type="ECO:0000313" key="9">
    <source>
        <dbReference type="EMBL" id="MEQ3363087.1"/>
    </source>
</evidence>
<dbReference type="PANTHER" id="PTHR30538:SF0">
    <property type="entry name" value="L-LYSINE 2,3-AMINOMUTASE AQ_1632-RELATED"/>
    <property type="match status" value="1"/>
</dbReference>
<keyword evidence="2" id="KW-0004">4Fe-4S</keyword>
<keyword evidence="5" id="KW-0663">Pyridoxal phosphate</keyword>
<keyword evidence="4" id="KW-0479">Metal-binding</keyword>
<dbReference type="SUPFAM" id="SSF102114">
    <property type="entry name" value="Radical SAM enzymes"/>
    <property type="match status" value="1"/>
</dbReference>
<keyword evidence="10" id="KW-1185">Reference proteome</keyword>
<evidence type="ECO:0000256" key="3">
    <source>
        <dbReference type="ARBA" id="ARBA00022691"/>
    </source>
</evidence>
<dbReference type="PROSITE" id="PS51918">
    <property type="entry name" value="RADICAL_SAM"/>
    <property type="match status" value="1"/>
</dbReference>
<dbReference type="InterPro" id="IPR058240">
    <property type="entry name" value="rSAM_sf"/>
</dbReference>
<dbReference type="Gene3D" id="3.20.20.70">
    <property type="entry name" value="Aldolase class I"/>
    <property type="match status" value="1"/>
</dbReference>
<evidence type="ECO:0000256" key="7">
    <source>
        <dbReference type="ARBA" id="ARBA00023014"/>
    </source>
</evidence>
<evidence type="ECO:0000313" key="10">
    <source>
        <dbReference type="Proteomes" id="UP001487305"/>
    </source>
</evidence>
<keyword evidence="7" id="KW-0411">Iron-sulfur</keyword>
<feature type="domain" description="Radical SAM core" evidence="8">
    <location>
        <begin position="92"/>
        <end position="311"/>
    </location>
</feature>
<comment type="cofactor">
    <cofactor evidence="1">
        <name>pyridoxal 5'-phosphate</name>
        <dbReference type="ChEBI" id="CHEBI:597326"/>
    </cofactor>
</comment>
<dbReference type="InterPro" id="IPR003739">
    <property type="entry name" value="Lys_aminomutase/Glu_NH3_mut"/>
</dbReference>
<accession>A0ABV1JEH3</accession>
<dbReference type="PANTHER" id="PTHR30538">
    <property type="entry name" value="LYSINE 2,3-AMINOMUTASE-RELATED"/>
    <property type="match status" value="1"/>
</dbReference>
<evidence type="ECO:0000256" key="5">
    <source>
        <dbReference type="ARBA" id="ARBA00022898"/>
    </source>
</evidence>
<dbReference type="SFLD" id="SFLDG01070">
    <property type="entry name" value="PLP-dependent"/>
    <property type="match status" value="1"/>
</dbReference>
<evidence type="ECO:0000256" key="4">
    <source>
        <dbReference type="ARBA" id="ARBA00022723"/>
    </source>
</evidence>
<keyword evidence="3" id="KW-0949">S-adenosyl-L-methionine</keyword>
<dbReference type="InterPro" id="IPR013785">
    <property type="entry name" value="Aldolase_TIM"/>
</dbReference>
<evidence type="ECO:0000256" key="1">
    <source>
        <dbReference type="ARBA" id="ARBA00001933"/>
    </source>
</evidence>
<reference evidence="9 10" key="1">
    <citation type="submission" date="2024-04" db="EMBL/GenBank/DDBJ databases">
        <title>Human intestinal bacterial collection.</title>
        <authorList>
            <person name="Pauvert C."/>
            <person name="Hitch T.C.A."/>
            <person name="Clavel T."/>
        </authorList>
    </citation>
    <scope>NUCLEOTIDE SEQUENCE [LARGE SCALE GENOMIC DNA]</scope>
    <source>
        <strain evidence="9 10">CLA-KB-H42</strain>
    </source>
</reference>
<dbReference type="InterPro" id="IPR007197">
    <property type="entry name" value="rSAM"/>
</dbReference>
<dbReference type="EMBL" id="JBBNOP010000006">
    <property type="protein sequence ID" value="MEQ3363087.1"/>
    <property type="molecule type" value="Genomic_DNA"/>
</dbReference>
<evidence type="ECO:0000256" key="6">
    <source>
        <dbReference type="ARBA" id="ARBA00023004"/>
    </source>
</evidence>
<proteinExistence type="predicted"/>
<comment type="caution">
    <text evidence="9">The sequence shown here is derived from an EMBL/GenBank/DDBJ whole genome shotgun (WGS) entry which is preliminary data.</text>
</comment>
<gene>
    <name evidence="9" type="ORF">AAA083_08875</name>
</gene>
<dbReference type="Proteomes" id="UP001487305">
    <property type="component" value="Unassembled WGS sequence"/>
</dbReference>
<keyword evidence="6" id="KW-0408">Iron</keyword>
<protein>
    <submittedName>
        <fullName evidence="9">KamA family radical SAM protein</fullName>
    </submittedName>
</protein>
<organism evidence="9 10">
    <name type="scientific">Raoultibacter massiliensis</name>
    <dbReference type="NCBI Taxonomy" id="1852371"/>
    <lineage>
        <taxon>Bacteria</taxon>
        <taxon>Bacillati</taxon>
        <taxon>Actinomycetota</taxon>
        <taxon>Coriobacteriia</taxon>
        <taxon>Eggerthellales</taxon>
        <taxon>Eggerthellaceae</taxon>
        <taxon>Raoultibacter</taxon>
    </lineage>
</organism>
<dbReference type="RefSeq" id="WP_102375853.1">
    <property type="nucleotide sequence ID" value="NZ_JBBNOP010000006.1"/>
</dbReference>
<sequence>MGWKDEMRECARTLEDLGDRLQLDEGARSRMSEILERAPMAVPPYYLSLIDFDDPEDPIGRLAIPSLREEDQSGSLDTSGEADNTVAVGIQHKYRETVLMLSTNECAMYCRHCFRKRLVGLPDEGTARDLEAIEAYLLEHDEVTNVLVSGGDALMCSNERIDSILGMLAGIPHLDFIRIATRVPVTLPSRITTDGELRSILERRRAEKQIFMVTQFDHPREVTPEAAEAVGAVLGLGIPVRNQTVLLRGVNDDAEVLGSLFRKLTSIGAEPYYVFQCRPVSGVKSQFQVPLREGCRIVEGAKALQNGLGKSFRYCMSHVTGKIEILGELDGGRMAFRYHEAKDRADLGRLLVREVSDDQAWFD</sequence>